<protein>
    <recommendedName>
        <fullName evidence="3">SAP domain-containing protein</fullName>
    </recommendedName>
</protein>
<evidence type="ECO:0008006" key="3">
    <source>
        <dbReference type="Google" id="ProtNLM"/>
    </source>
</evidence>
<gene>
    <name evidence="1" type="ORF">FOMPIDRAFT_1055445</name>
</gene>
<evidence type="ECO:0000313" key="2">
    <source>
        <dbReference type="Proteomes" id="UP000015241"/>
    </source>
</evidence>
<dbReference type="InParanoid" id="S8DK94"/>
<evidence type="ECO:0000313" key="1">
    <source>
        <dbReference type="EMBL" id="EPS94016.1"/>
    </source>
</evidence>
<name>S8DK94_FOMSC</name>
<reference evidence="1 2" key="1">
    <citation type="journal article" date="2012" name="Science">
        <title>The Paleozoic origin of enzymatic lignin decomposition reconstructed from 31 fungal genomes.</title>
        <authorList>
            <person name="Floudas D."/>
            <person name="Binder M."/>
            <person name="Riley R."/>
            <person name="Barry K."/>
            <person name="Blanchette R.A."/>
            <person name="Henrissat B."/>
            <person name="Martinez A.T."/>
            <person name="Otillar R."/>
            <person name="Spatafora J.W."/>
            <person name="Yadav J.S."/>
            <person name="Aerts A."/>
            <person name="Benoit I."/>
            <person name="Boyd A."/>
            <person name="Carlson A."/>
            <person name="Copeland A."/>
            <person name="Coutinho P.M."/>
            <person name="de Vries R.P."/>
            <person name="Ferreira P."/>
            <person name="Findley K."/>
            <person name="Foster B."/>
            <person name="Gaskell J."/>
            <person name="Glotzer D."/>
            <person name="Gorecki P."/>
            <person name="Heitman J."/>
            <person name="Hesse C."/>
            <person name="Hori C."/>
            <person name="Igarashi K."/>
            <person name="Jurgens J.A."/>
            <person name="Kallen N."/>
            <person name="Kersten P."/>
            <person name="Kohler A."/>
            <person name="Kuees U."/>
            <person name="Kumar T.K.A."/>
            <person name="Kuo A."/>
            <person name="LaButti K."/>
            <person name="Larrondo L.F."/>
            <person name="Lindquist E."/>
            <person name="Ling A."/>
            <person name="Lombard V."/>
            <person name="Lucas S."/>
            <person name="Lundell T."/>
            <person name="Martin R."/>
            <person name="McLaughlin D.J."/>
            <person name="Morgenstern I."/>
            <person name="Morin E."/>
            <person name="Murat C."/>
            <person name="Nagy L.G."/>
            <person name="Nolan M."/>
            <person name="Ohm R.A."/>
            <person name="Patyshakuliyeva A."/>
            <person name="Rokas A."/>
            <person name="Ruiz-Duenas F.J."/>
            <person name="Sabat G."/>
            <person name="Salamov A."/>
            <person name="Samejima M."/>
            <person name="Schmutz J."/>
            <person name="Slot J.C."/>
            <person name="St John F."/>
            <person name="Stenlid J."/>
            <person name="Sun H."/>
            <person name="Sun S."/>
            <person name="Syed K."/>
            <person name="Tsang A."/>
            <person name="Wiebenga A."/>
            <person name="Young D."/>
            <person name="Pisabarro A."/>
            <person name="Eastwood D.C."/>
            <person name="Martin F."/>
            <person name="Cullen D."/>
            <person name="Grigoriev I.V."/>
            <person name="Hibbett D.S."/>
        </authorList>
    </citation>
    <scope>NUCLEOTIDE SEQUENCE</scope>
    <source>
        <strain evidence="2">FP-58527</strain>
    </source>
</reference>
<dbReference type="PANTHER" id="PTHR46579:SF2">
    <property type="entry name" value="C2H2-TYPE DOMAIN-CONTAINING PROTEIN"/>
    <property type="match status" value="1"/>
</dbReference>
<dbReference type="PANTHER" id="PTHR46579">
    <property type="entry name" value="F5/8 TYPE C DOMAIN-CONTAINING PROTEIN-RELATED"/>
    <property type="match status" value="1"/>
</dbReference>
<proteinExistence type="predicted"/>
<sequence length="1094" mass="123934">MRKIKGRRTWFPARRYVYQDFRHWLGRLLCRPGLEDLMDRYMTELADQPPEACADMLESQIVRALLDHDGKPFLRRDADEARYVFSFFVDGFQTHGRGGPSNMTAQVIYFTCVNLPLDLRIDLDNIFLAGVFQGHPSLGQINPLLRPIVDDFVDLWSVGVYYTSTPRHPNGKKVLCALITLIADLLAGRQVAGLSYFKSQDFCAYCRLRWCDREDLHWRTWEPRTNKDHREAVDKWNAAQTVEERDRIYHAQGARYSELLRLPYWDPIKFTMADPMHALLINLFGWHVERVWGVNGNHPDDLEGITYNPSKKAPSDDSIQAGYIVLRTGSNSDLGTLEKDVLVELCKREKMCFAGTKANLIDRLKQLRIERNWVTPDGIPISGAAEEQRFAVEQEEQLSGATSIIHTKPGNLKELTSALRRYNLPVLRRACVAKLGGNISDYMQTRSALVERLAQFRLDAEFVDIEGNLMQQSNVATQPKTTRSRNDPPTEAEMAAGTSVLLHGSSSSLKSLRVRLLAELCALYVKGMTATEYHDSNSKSQLLSKLEEYRGQNALGRTADKSREKVVRESSVASMAKTNTVVRNPRQSNNIVTLSDGQITAEEIVNAEAVLQRGSKKKLGQLSVLAMRALCTRVLKIPNAENLAVDGMKQALNSYRMDKGITDEHGNLIVVSLTKGKILGRNMMARVWEDMDAIVLPSWVTRIPRQVGGALTSTALGLGADQWRTFCTINLVTTLAYDWGQMDQDSRQYRLLTNFMQLVTAVKLALMRITTQTRREKCRNHLIEYLTGMLELFPGTTIQSNQHLCVHIPDILGYAGPAPGISAWPFERGIGDLQRSNTNNRLDQLGSTMLYALCHKQNLRTLIKQLGSLNDPNVKSVVDEYIRSFESGHRGTLKGELMAYHDGDSSDQIVWGDIDKARGADHEVLEDSTASMVRGWLSDRGSLYVQNVNPYVLPLTKYQDRGFCYRASHISDGDSHIAFVRSGGKRWRAGCIVKIFRYYRYERDGHPRFTQVFFLVQEYARLTQEHAEHDPYRKFPIAGGQLFYNILRPRLRLLTVDNITCHCAIIPRLLPCINIECIHVLPLDKLPSGTHPVM</sequence>
<dbReference type="STRING" id="743788.S8DK94"/>
<organism evidence="1 2">
    <name type="scientific">Fomitopsis schrenkii</name>
    <name type="common">Brown rot fungus</name>
    <dbReference type="NCBI Taxonomy" id="2126942"/>
    <lineage>
        <taxon>Eukaryota</taxon>
        <taxon>Fungi</taxon>
        <taxon>Dikarya</taxon>
        <taxon>Basidiomycota</taxon>
        <taxon>Agaricomycotina</taxon>
        <taxon>Agaricomycetes</taxon>
        <taxon>Polyporales</taxon>
        <taxon>Fomitopsis</taxon>
    </lineage>
</organism>
<keyword evidence="2" id="KW-1185">Reference proteome</keyword>
<accession>S8DK94</accession>
<dbReference type="AlphaFoldDB" id="S8DK94"/>
<dbReference type="OrthoDB" id="3269001at2759"/>
<dbReference type="EMBL" id="KE504247">
    <property type="protein sequence ID" value="EPS94016.1"/>
    <property type="molecule type" value="Genomic_DNA"/>
</dbReference>
<dbReference type="HOGENOM" id="CLU_002101_0_0_1"/>
<dbReference type="Proteomes" id="UP000015241">
    <property type="component" value="Unassembled WGS sequence"/>
</dbReference>